<dbReference type="InterPro" id="IPR020084">
    <property type="entry name" value="NUDIX_hydrolase_CS"/>
</dbReference>
<comment type="similarity">
    <text evidence="3">Belongs to the Nudix hydrolase family. NudC subfamily.</text>
</comment>
<dbReference type="Pfam" id="PF00293">
    <property type="entry name" value="NUDIX"/>
    <property type="match status" value="1"/>
</dbReference>
<keyword evidence="6" id="KW-0378">Hydrolase</keyword>
<sequence>MARMSGTFFGYEALNRVSFLRNDLEFVKRTLQHRSTVFVPFVRGEALVRGQESRELCMLTLQDAWFPMKPVVDKLMPVLNSEEARAAVSGVNLTFLGLRSSDEDDVFQYGSSYSGIPYYAVDFWASDRTLVRESDLEPLLQCGRVDRKVVFELGNETASLYSHAKMYLDWLAKYNFCPGCGSVMFPVDGGTKMQCGNRDSNVHCNVRDARVNNVCFPRTDPVVIVAIATKDFKRICLARSGRTVHDTVLYSTIAGFMEPAETVEHACSREIWEETGIRCNDITLVSTQPWPYPVNLMIGCVGLVDANGVDDQIDLSHDKELMDAQWFDVEEIVEAIDRYSGSGVVKFSRSDITFPGSTAIAFHLIKFVCDRYKRSMGSL</sequence>
<evidence type="ECO:0000313" key="12">
    <source>
        <dbReference type="Proteomes" id="UP000510647"/>
    </source>
</evidence>
<dbReference type="Pfam" id="PF09297">
    <property type="entry name" value="Zn_ribbon_NUD"/>
    <property type="match status" value="1"/>
</dbReference>
<evidence type="ECO:0000259" key="10">
    <source>
        <dbReference type="PROSITE" id="PS51462"/>
    </source>
</evidence>
<accession>A0A7H9HTW5</accession>
<dbReference type="PANTHER" id="PTHR42904:SF6">
    <property type="entry name" value="NAD-CAPPED RNA HYDROLASE NUDT12"/>
    <property type="match status" value="1"/>
</dbReference>
<gene>
    <name evidence="11" type="ORF">HG537_0E05390</name>
</gene>
<dbReference type="GO" id="GO:0035529">
    <property type="term" value="F:NADH pyrophosphatase activity"/>
    <property type="evidence" value="ECO:0007669"/>
    <property type="project" value="TreeGrafter"/>
</dbReference>
<comment type="cofactor">
    <cofactor evidence="2">
        <name>Zn(2+)</name>
        <dbReference type="ChEBI" id="CHEBI:29105"/>
    </cofactor>
</comment>
<dbReference type="EMBL" id="CP059271">
    <property type="protein sequence ID" value="QLQ81184.1"/>
    <property type="molecule type" value="Genomic_DNA"/>
</dbReference>
<evidence type="ECO:0000256" key="5">
    <source>
        <dbReference type="ARBA" id="ARBA00022723"/>
    </source>
</evidence>
<evidence type="ECO:0000256" key="2">
    <source>
        <dbReference type="ARBA" id="ARBA00001947"/>
    </source>
</evidence>
<comment type="catalytic activity">
    <reaction evidence="9">
        <text>a 5'-end NAD(+)-phospho-ribonucleoside in mRNA + H2O = a 5'-end phospho-adenosine-phospho-ribonucleoside in mRNA + beta-nicotinamide D-ribonucleotide + 2 H(+)</text>
        <dbReference type="Rhea" id="RHEA:60876"/>
        <dbReference type="Rhea" id="RHEA-COMP:15698"/>
        <dbReference type="Rhea" id="RHEA-COMP:15719"/>
        <dbReference type="ChEBI" id="CHEBI:14649"/>
        <dbReference type="ChEBI" id="CHEBI:15377"/>
        <dbReference type="ChEBI" id="CHEBI:15378"/>
        <dbReference type="ChEBI" id="CHEBI:144029"/>
        <dbReference type="ChEBI" id="CHEBI:144051"/>
    </reaction>
    <physiologicalReaction direction="left-to-right" evidence="9">
        <dbReference type="Rhea" id="RHEA:60877"/>
    </physiologicalReaction>
</comment>
<name>A0A7H9HTW5_9SACH</name>
<evidence type="ECO:0000256" key="3">
    <source>
        <dbReference type="ARBA" id="ARBA00009595"/>
    </source>
</evidence>
<dbReference type="PROSITE" id="PS51462">
    <property type="entry name" value="NUDIX"/>
    <property type="match status" value="1"/>
</dbReference>
<evidence type="ECO:0000256" key="8">
    <source>
        <dbReference type="ARBA" id="ARBA00023027"/>
    </source>
</evidence>
<dbReference type="Proteomes" id="UP000510647">
    <property type="component" value="Chromosome 5"/>
</dbReference>
<dbReference type="EC" id="3.6.1.22" evidence="4"/>
<keyword evidence="8" id="KW-0520">NAD</keyword>
<dbReference type="Gene3D" id="3.90.79.10">
    <property type="entry name" value="Nucleoside Triphosphate Pyrophosphohydrolase"/>
    <property type="match status" value="1"/>
</dbReference>
<evidence type="ECO:0000313" key="11">
    <source>
        <dbReference type="EMBL" id="QLQ81184.1"/>
    </source>
</evidence>
<keyword evidence="12" id="KW-1185">Reference proteome</keyword>
<keyword evidence="7" id="KW-0460">Magnesium</keyword>
<comment type="cofactor">
    <cofactor evidence="1">
        <name>Mg(2+)</name>
        <dbReference type="ChEBI" id="CHEBI:18420"/>
    </cofactor>
</comment>
<keyword evidence="5" id="KW-0479">Metal-binding</keyword>
<protein>
    <recommendedName>
        <fullName evidence="4">NAD(+) diphosphatase</fullName>
        <ecNumber evidence="4">3.6.1.22</ecNumber>
    </recommendedName>
</protein>
<dbReference type="InterPro" id="IPR049734">
    <property type="entry name" value="NudC-like_C"/>
</dbReference>
<dbReference type="GO" id="GO:0006742">
    <property type="term" value="P:NADP+ catabolic process"/>
    <property type="evidence" value="ECO:0007669"/>
    <property type="project" value="TreeGrafter"/>
</dbReference>
<organism evidence="11 12">
    <name type="scientific">Torulaspora globosa</name>
    <dbReference type="NCBI Taxonomy" id="48254"/>
    <lineage>
        <taxon>Eukaryota</taxon>
        <taxon>Fungi</taxon>
        <taxon>Dikarya</taxon>
        <taxon>Ascomycota</taxon>
        <taxon>Saccharomycotina</taxon>
        <taxon>Saccharomycetes</taxon>
        <taxon>Saccharomycetales</taxon>
        <taxon>Saccharomycetaceae</taxon>
        <taxon>Torulaspora</taxon>
    </lineage>
</organism>
<evidence type="ECO:0000256" key="7">
    <source>
        <dbReference type="ARBA" id="ARBA00022842"/>
    </source>
</evidence>
<dbReference type="Gene3D" id="3.90.79.20">
    <property type="match status" value="1"/>
</dbReference>
<feature type="domain" description="Nudix hydrolase" evidence="10">
    <location>
        <begin position="217"/>
        <end position="349"/>
    </location>
</feature>
<dbReference type="InterPro" id="IPR015376">
    <property type="entry name" value="Znr_NADH_PPase"/>
</dbReference>
<dbReference type="GO" id="GO:0046872">
    <property type="term" value="F:metal ion binding"/>
    <property type="evidence" value="ECO:0007669"/>
    <property type="project" value="UniProtKB-KW"/>
</dbReference>
<evidence type="ECO:0000256" key="4">
    <source>
        <dbReference type="ARBA" id="ARBA00012381"/>
    </source>
</evidence>
<dbReference type="GO" id="GO:0005829">
    <property type="term" value="C:cytosol"/>
    <property type="evidence" value="ECO:0007669"/>
    <property type="project" value="TreeGrafter"/>
</dbReference>
<dbReference type="GO" id="GO:0005777">
    <property type="term" value="C:peroxisome"/>
    <property type="evidence" value="ECO:0007669"/>
    <property type="project" value="TreeGrafter"/>
</dbReference>
<dbReference type="InterPro" id="IPR050241">
    <property type="entry name" value="NAD-cap_RNA_hydrolase_NudC"/>
</dbReference>
<evidence type="ECO:0000256" key="1">
    <source>
        <dbReference type="ARBA" id="ARBA00001946"/>
    </source>
</evidence>
<dbReference type="CDD" id="cd03429">
    <property type="entry name" value="NUDIX_NADH_pyrophosphatase_Nudt13"/>
    <property type="match status" value="1"/>
</dbReference>
<evidence type="ECO:0000256" key="6">
    <source>
        <dbReference type="ARBA" id="ARBA00022801"/>
    </source>
</evidence>
<dbReference type="InterPro" id="IPR000086">
    <property type="entry name" value="NUDIX_hydrolase_dom"/>
</dbReference>
<dbReference type="InterPro" id="IPR015797">
    <property type="entry name" value="NUDIX_hydrolase-like_dom_sf"/>
</dbReference>
<dbReference type="OrthoDB" id="10249612at2759"/>
<dbReference type="PROSITE" id="PS00893">
    <property type="entry name" value="NUDIX_BOX"/>
    <property type="match status" value="1"/>
</dbReference>
<dbReference type="PANTHER" id="PTHR42904">
    <property type="entry name" value="NUDIX HYDROLASE, NUDC SUBFAMILY"/>
    <property type="match status" value="1"/>
</dbReference>
<evidence type="ECO:0000256" key="9">
    <source>
        <dbReference type="ARBA" id="ARBA00023679"/>
    </source>
</evidence>
<dbReference type="AlphaFoldDB" id="A0A7H9HTW5"/>
<reference evidence="11 12" key="1">
    <citation type="submission" date="2020-06" db="EMBL/GenBank/DDBJ databases">
        <title>The yeast mating-type switching endonuclease HO is a domesticated member of an unorthodox homing genetic element family.</title>
        <authorList>
            <person name="Coughlan A.Y."/>
            <person name="Lombardi L."/>
            <person name="Braun-Galleani S."/>
            <person name="Martos A.R."/>
            <person name="Galeote V."/>
            <person name="Bigey F."/>
            <person name="Dequin S."/>
            <person name="Byrne K.P."/>
            <person name="Wolfe K.H."/>
        </authorList>
    </citation>
    <scope>NUCLEOTIDE SEQUENCE [LARGE SCALE GENOMIC DNA]</scope>
    <source>
        <strain evidence="11 12">CBS2947</strain>
    </source>
</reference>
<dbReference type="SUPFAM" id="SSF55811">
    <property type="entry name" value="Nudix"/>
    <property type="match status" value="1"/>
</dbReference>
<dbReference type="GO" id="GO:0019677">
    <property type="term" value="P:NAD+ catabolic process"/>
    <property type="evidence" value="ECO:0007669"/>
    <property type="project" value="TreeGrafter"/>
</dbReference>
<proteinExistence type="inferred from homology"/>